<feature type="domain" description="Glycosyl transferase family 1" evidence="2">
    <location>
        <begin position="184"/>
        <end position="350"/>
    </location>
</feature>
<dbReference type="SUPFAM" id="SSF53756">
    <property type="entry name" value="UDP-Glycosyltransferase/glycogen phosphorylase"/>
    <property type="match status" value="1"/>
</dbReference>
<accession>A0A2U2J7I2</accession>
<dbReference type="PANTHER" id="PTHR46401:SF2">
    <property type="entry name" value="GLYCOSYLTRANSFERASE WBBK-RELATED"/>
    <property type="match status" value="1"/>
</dbReference>
<dbReference type="AlphaFoldDB" id="A0A2U2J7I2"/>
<dbReference type="EMBL" id="QFFG01000006">
    <property type="protein sequence ID" value="PWG04284.1"/>
    <property type="molecule type" value="Genomic_DNA"/>
</dbReference>
<dbReference type="PANTHER" id="PTHR46401">
    <property type="entry name" value="GLYCOSYLTRANSFERASE WBBK-RELATED"/>
    <property type="match status" value="1"/>
</dbReference>
<evidence type="ECO:0000256" key="1">
    <source>
        <dbReference type="ARBA" id="ARBA00022679"/>
    </source>
</evidence>
<feature type="domain" description="Glycosyltransferase subfamily 4-like N-terminal" evidence="3">
    <location>
        <begin position="17"/>
        <end position="177"/>
    </location>
</feature>
<gene>
    <name evidence="4" type="ORF">DIS07_12790</name>
</gene>
<dbReference type="OrthoDB" id="502646at2"/>
<evidence type="ECO:0008006" key="6">
    <source>
        <dbReference type="Google" id="ProtNLM"/>
    </source>
</evidence>
<dbReference type="GO" id="GO:0016757">
    <property type="term" value="F:glycosyltransferase activity"/>
    <property type="evidence" value="ECO:0007669"/>
    <property type="project" value="InterPro"/>
</dbReference>
<evidence type="ECO:0000259" key="3">
    <source>
        <dbReference type="Pfam" id="PF13439"/>
    </source>
</evidence>
<reference evidence="4 5" key="1">
    <citation type="submission" date="2018-05" db="EMBL/GenBank/DDBJ databases">
        <title>Polaribacter aquimarinus sp. nov., isolated from sediment in a sediment of sea.</title>
        <authorList>
            <person name="Lu D."/>
        </authorList>
    </citation>
    <scope>NUCLEOTIDE SEQUENCE [LARGE SCALE GENOMIC DNA]</scope>
    <source>
        <strain evidence="4 5">ZY113</strain>
    </source>
</reference>
<organism evidence="4 5">
    <name type="scientific">Polaribacter aquimarinus</name>
    <dbReference type="NCBI Taxonomy" id="2100726"/>
    <lineage>
        <taxon>Bacteria</taxon>
        <taxon>Pseudomonadati</taxon>
        <taxon>Bacteroidota</taxon>
        <taxon>Flavobacteriia</taxon>
        <taxon>Flavobacteriales</taxon>
        <taxon>Flavobacteriaceae</taxon>
    </lineage>
</organism>
<comment type="caution">
    <text evidence="4">The sequence shown here is derived from an EMBL/GenBank/DDBJ whole genome shotgun (WGS) entry which is preliminary data.</text>
</comment>
<dbReference type="InterPro" id="IPR001296">
    <property type="entry name" value="Glyco_trans_1"/>
</dbReference>
<dbReference type="Gene3D" id="3.40.50.2000">
    <property type="entry name" value="Glycogen Phosphorylase B"/>
    <property type="match status" value="2"/>
</dbReference>
<sequence>MHIIFLTSEFPDNQNTYGGIGTFVKFLAEKLVAQNVKVSVIGIYKNDESIEVNGIKVHKLKKSNWILGKFYHHNLKIQKKIKEINNYSPIDFIEGSELNFAFFPKKTSYKKVIRLHGGHHFFANELGKKTAFWRSYQEKKSFKKANYFIAVTNYVGNQTKKFLKFNFKFITIFNTVKLDAFYNSNPIKEIPFKLLFIGTVCEKKGVENLINAFYFIKQKFPEATLDIIGRDWSFKENASYTDYLKIIIKEKNISGIKFLGALPYDVIPSEIEKAQICVYPSLAESFGLTIIESMSMGKAIVASKIEPYKEIVGNSNSVLFHDVNSIEDIVDKISLLLTSQKRREQLSLKSRDYVINKFKIDKIIEQNLEFYKSIS</sequence>
<proteinExistence type="predicted"/>
<dbReference type="Pfam" id="PF00534">
    <property type="entry name" value="Glycos_transf_1"/>
    <property type="match status" value="1"/>
</dbReference>
<dbReference type="GO" id="GO:0009103">
    <property type="term" value="P:lipopolysaccharide biosynthetic process"/>
    <property type="evidence" value="ECO:0007669"/>
    <property type="project" value="TreeGrafter"/>
</dbReference>
<evidence type="ECO:0000313" key="5">
    <source>
        <dbReference type="Proteomes" id="UP000245670"/>
    </source>
</evidence>
<dbReference type="CDD" id="cd03801">
    <property type="entry name" value="GT4_PimA-like"/>
    <property type="match status" value="1"/>
</dbReference>
<evidence type="ECO:0000259" key="2">
    <source>
        <dbReference type="Pfam" id="PF00534"/>
    </source>
</evidence>
<dbReference type="Pfam" id="PF13439">
    <property type="entry name" value="Glyco_transf_4"/>
    <property type="match status" value="1"/>
</dbReference>
<keyword evidence="1" id="KW-0808">Transferase</keyword>
<dbReference type="InterPro" id="IPR028098">
    <property type="entry name" value="Glyco_trans_4-like_N"/>
</dbReference>
<name>A0A2U2J7I2_9FLAO</name>
<protein>
    <recommendedName>
        <fullName evidence="6">Glycosyl transferase family 1 domain-containing protein</fullName>
    </recommendedName>
</protein>
<evidence type="ECO:0000313" key="4">
    <source>
        <dbReference type="EMBL" id="PWG04284.1"/>
    </source>
</evidence>
<dbReference type="Proteomes" id="UP000245670">
    <property type="component" value="Unassembled WGS sequence"/>
</dbReference>
<dbReference type="RefSeq" id="WP_109405654.1">
    <property type="nucleotide sequence ID" value="NZ_QFFG01000006.1"/>
</dbReference>
<keyword evidence="5" id="KW-1185">Reference proteome</keyword>